<sequence>MRFTYFRSRNSVIALILLIFSINPYTELKEFSLEPLFMATHYLLFISGFLLMERRTLPGYLVSLSIALVGLWHVPLLYALAASSPAYRAMNDLSLFSAGILGGGATSRLSTAVKLFLFILWMSADSVLSVILIVGWPPYSDEVYPFSPFSINQELSTGLVMFGIMTVIFIIVILKFLRSIFKI</sequence>
<evidence type="ECO:0000313" key="2">
    <source>
        <dbReference type="EMBL" id="QKQ99184.1"/>
    </source>
</evidence>
<keyword evidence="1" id="KW-0472">Membrane</keyword>
<feature type="transmembrane region" description="Helical" evidence="1">
    <location>
        <begin position="59"/>
        <end position="80"/>
    </location>
</feature>
<dbReference type="RefSeq" id="WP_174628832.1">
    <property type="nucleotide sequence ID" value="NZ_CP049074.1"/>
</dbReference>
<organism evidence="2 3">
    <name type="scientific">Metallosphaera tengchongensis</name>
    <dbReference type="NCBI Taxonomy" id="1532350"/>
    <lineage>
        <taxon>Archaea</taxon>
        <taxon>Thermoproteota</taxon>
        <taxon>Thermoprotei</taxon>
        <taxon>Sulfolobales</taxon>
        <taxon>Sulfolobaceae</taxon>
        <taxon>Metallosphaera</taxon>
    </lineage>
</organism>
<keyword evidence="1" id="KW-1133">Transmembrane helix</keyword>
<proteinExistence type="predicted"/>
<reference evidence="2 3" key="1">
    <citation type="submission" date="2020-02" db="EMBL/GenBank/DDBJ databases">
        <title>Comparative genome analysis reveals the metabolism and evolution of the thermophilic archaeal genus Metallosphaera.</title>
        <authorList>
            <person name="Jiang C."/>
        </authorList>
    </citation>
    <scope>NUCLEOTIDE SEQUENCE [LARGE SCALE GENOMIC DNA]</scope>
    <source>
        <strain evidence="2 3">Ric-A</strain>
    </source>
</reference>
<protein>
    <submittedName>
        <fullName evidence="2">DUF1404 domain-containing protein</fullName>
    </submittedName>
</protein>
<feature type="transmembrane region" description="Helical" evidence="1">
    <location>
        <begin position="115"/>
        <end position="136"/>
    </location>
</feature>
<keyword evidence="1" id="KW-0812">Transmembrane</keyword>
<evidence type="ECO:0000256" key="1">
    <source>
        <dbReference type="SAM" id="Phobius"/>
    </source>
</evidence>
<feature type="transmembrane region" description="Helical" evidence="1">
    <location>
        <begin position="34"/>
        <end position="52"/>
    </location>
</feature>
<dbReference type="EMBL" id="CP049074">
    <property type="protein sequence ID" value="QKQ99184.1"/>
    <property type="molecule type" value="Genomic_DNA"/>
</dbReference>
<name>A0A6N0NSM3_9CREN</name>
<dbReference type="OrthoDB" id="34641at2157"/>
<dbReference type="InterPro" id="IPR009844">
    <property type="entry name" value="DUF1404"/>
</dbReference>
<evidence type="ECO:0000313" key="3">
    <source>
        <dbReference type="Proteomes" id="UP000509301"/>
    </source>
</evidence>
<accession>A0A6N0NSM3</accession>
<dbReference type="GeneID" id="55640509"/>
<dbReference type="KEGG" id="mten:GWK48_01145"/>
<dbReference type="Pfam" id="PF07185">
    <property type="entry name" value="DUF1404"/>
    <property type="match status" value="1"/>
</dbReference>
<dbReference type="Proteomes" id="UP000509301">
    <property type="component" value="Chromosome"/>
</dbReference>
<feature type="transmembrane region" description="Helical" evidence="1">
    <location>
        <begin position="156"/>
        <end position="177"/>
    </location>
</feature>
<keyword evidence="3" id="KW-1185">Reference proteome</keyword>
<gene>
    <name evidence="2" type="ORF">GWK48_01145</name>
</gene>
<dbReference type="AlphaFoldDB" id="A0A6N0NSM3"/>